<accession>A0A382YVE0</accession>
<organism evidence="1">
    <name type="scientific">marine metagenome</name>
    <dbReference type="NCBI Taxonomy" id="408172"/>
    <lineage>
        <taxon>unclassified sequences</taxon>
        <taxon>metagenomes</taxon>
        <taxon>ecological metagenomes</taxon>
    </lineage>
</organism>
<proteinExistence type="predicted"/>
<gene>
    <name evidence="1" type="ORF">METZ01_LOCUS440090</name>
</gene>
<dbReference type="AlphaFoldDB" id="A0A382YVE0"/>
<dbReference type="Gene3D" id="2.130.10.10">
    <property type="entry name" value="YVTN repeat-like/Quinoprotein amine dehydrogenase"/>
    <property type="match status" value="1"/>
</dbReference>
<evidence type="ECO:0000313" key="1">
    <source>
        <dbReference type="EMBL" id="SVD87236.1"/>
    </source>
</evidence>
<evidence type="ECO:0008006" key="2">
    <source>
        <dbReference type="Google" id="ProtNLM"/>
    </source>
</evidence>
<dbReference type="Pfam" id="PF02012">
    <property type="entry name" value="BNR"/>
    <property type="match status" value="1"/>
</dbReference>
<sequence length="245" mass="26170">MSHIVPFLRLVAFGLPLVHFGASQGVAQQPTEYDPTIFAGLEYRHIGPVGNRVSAVVGVPGDPNVYYIGAASGGIFKSVDGGIHWEPVFDDQPAASIGALAIETVNPNVIWAGTGETFIRSNISHGDGIYKSVDAGKTWRHMGLDATGRIGRIVIHPTNPDIVFAAAMGHSYGPQQARGVFRTTDGGETWEHVLFVDEHTGASDIVMDPNNPRILFAGMWQLLIQTWGRESGGPGSGLWTSRDGG</sequence>
<feature type="non-terminal residue" evidence="1">
    <location>
        <position position="245"/>
    </location>
</feature>
<dbReference type="CDD" id="cd15482">
    <property type="entry name" value="Sialidase_non-viral"/>
    <property type="match status" value="1"/>
</dbReference>
<reference evidence="1" key="1">
    <citation type="submission" date="2018-05" db="EMBL/GenBank/DDBJ databases">
        <authorList>
            <person name="Lanie J.A."/>
            <person name="Ng W.-L."/>
            <person name="Kazmierczak K.M."/>
            <person name="Andrzejewski T.M."/>
            <person name="Davidsen T.M."/>
            <person name="Wayne K.J."/>
            <person name="Tettelin H."/>
            <person name="Glass J.I."/>
            <person name="Rusch D."/>
            <person name="Podicherti R."/>
            <person name="Tsui H.-C.T."/>
            <person name="Winkler M.E."/>
        </authorList>
    </citation>
    <scope>NUCLEOTIDE SEQUENCE</scope>
</reference>
<dbReference type="PANTHER" id="PTHR43739:SF5">
    <property type="entry name" value="EXO-ALPHA-SIALIDASE"/>
    <property type="match status" value="1"/>
</dbReference>
<protein>
    <recommendedName>
        <fullName evidence="2">Sortilin N-terminal domain-containing protein</fullName>
    </recommendedName>
</protein>
<dbReference type="SUPFAM" id="SSF110296">
    <property type="entry name" value="Oligoxyloglucan reducing end-specific cellobiohydrolase"/>
    <property type="match status" value="1"/>
</dbReference>
<name>A0A382YVE0_9ZZZZ</name>
<dbReference type="InterPro" id="IPR052025">
    <property type="entry name" value="Xyloglucanase_GH74"/>
</dbReference>
<dbReference type="InterPro" id="IPR015943">
    <property type="entry name" value="WD40/YVTN_repeat-like_dom_sf"/>
</dbReference>
<dbReference type="EMBL" id="UINC01178854">
    <property type="protein sequence ID" value="SVD87236.1"/>
    <property type="molecule type" value="Genomic_DNA"/>
</dbReference>
<dbReference type="PANTHER" id="PTHR43739">
    <property type="entry name" value="XYLOGLUCANASE (EUROFUNG)"/>
    <property type="match status" value="1"/>
</dbReference>
<dbReference type="InterPro" id="IPR002860">
    <property type="entry name" value="BNR_rpt"/>
</dbReference>
<dbReference type="GO" id="GO:0010411">
    <property type="term" value="P:xyloglucan metabolic process"/>
    <property type="evidence" value="ECO:0007669"/>
    <property type="project" value="TreeGrafter"/>
</dbReference>